<feature type="region of interest" description="Disordered" evidence="1">
    <location>
        <begin position="84"/>
        <end position="111"/>
    </location>
</feature>
<evidence type="ECO:0000313" key="3">
    <source>
        <dbReference type="Proteomes" id="UP000635983"/>
    </source>
</evidence>
<keyword evidence="3" id="KW-1185">Reference proteome</keyword>
<evidence type="ECO:0000313" key="2">
    <source>
        <dbReference type="EMBL" id="GGJ78123.1"/>
    </source>
</evidence>
<dbReference type="Proteomes" id="UP000635983">
    <property type="component" value="Unassembled WGS sequence"/>
</dbReference>
<comment type="caution">
    <text evidence="2">The sequence shown here is derived from an EMBL/GenBank/DDBJ whole genome shotgun (WGS) entry which is preliminary data.</text>
</comment>
<gene>
    <name evidence="2" type="ORF">GCM10009304_00100</name>
</gene>
<dbReference type="RefSeq" id="WP_188981109.1">
    <property type="nucleotide sequence ID" value="NZ_BMPO01000001.1"/>
</dbReference>
<accession>A0A917UR55</accession>
<name>A0A917UR55_9PSED</name>
<organism evidence="2 3">
    <name type="scientific">Pseudomonas matsuisoli</name>
    <dbReference type="NCBI Taxonomy" id="1515666"/>
    <lineage>
        <taxon>Bacteria</taxon>
        <taxon>Pseudomonadati</taxon>
        <taxon>Pseudomonadota</taxon>
        <taxon>Gammaproteobacteria</taxon>
        <taxon>Pseudomonadales</taxon>
        <taxon>Pseudomonadaceae</taxon>
        <taxon>Pseudomonas</taxon>
    </lineage>
</organism>
<dbReference type="EMBL" id="BMPO01000001">
    <property type="protein sequence ID" value="GGJ78123.1"/>
    <property type="molecule type" value="Genomic_DNA"/>
</dbReference>
<reference evidence="2" key="1">
    <citation type="journal article" date="2014" name="Int. J. Syst. Evol. Microbiol.">
        <title>Complete genome sequence of Corynebacterium casei LMG S-19264T (=DSM 44701T), isolated from a smear-ripened cheese.</title>
        <authorList>
            <consortium name="US DOE Joint Genome Institute (JGI-PGF)"/>
            <person name="Walter F."/>
            <person name="Albersmeier A."/>
            <person name="Kalinowski J."/>
            <person name="Ruckert C."/>
        </authorList>
    </citation>
    <scope>NUCLEOTIDE SEQUENCE</scope>
    <source>
        <strain evidence="2">JCM 30078</strain>
    </source>
</reference>
<sequence>MVIHFSPSSNEVACGRGGDSIKATHEPAQVTCKLCLRSLDKEVTPAANLARRTPNLAELRAAARAAKAAPVSANPVKADPVTIDAVKGNPVKRDPVKIHPAKANPPTAEVTKSAVSVRAAWQKRLEDLPGRSRLPRGMARQAYV</sequence>
<proteinExistence type="predicted"/>
<dbReference type="AlphaFoldDB" id="A0A917UR55"/>
<reference evidence="2" key="2">
    <citation type="submission" date="2020-09" db="EMBL/GenBank/DDBJ databases">
        <authorList>
            <person name="Sun Q."/>
            <person name="Ohkuma M."/>
        </authorList>
    </citation>
    <scope>NUCLEOTIDE SEQUENCE</scope>
    <source>
        <strain evidence="2">JCM 30078</strain>
    </source>
</reference>
<protein>
    <submittedName>
        <fullName evidence="2">Uncharacterized protein</fullName>
    </submittedName>
</protein>
<evidence type="ECO:0000256" key="1">
    <source>
        <dbReference type="SAM" id="MobiDB-lite"/>
    </source>
</evidence>